<keyword evidence="1" id="KW-0548">Nucleotidyltransferase</keyword>
<dbReference type="GO" id="GO:0003964">
    <property type="term" value="F:RNA-directed DNA polymerase activity"/>
    <property type="evidence" value="ECO:0007669"/>
    <property type="project" value="UniProtKB-KW"/>
</dbReference>
<keyword evidence="2" id="KW-1185">Reference proteome</keyword>
<evidence type="ECO:0000313" key="2">
    <source>
        <dbReference type="Proteomes" id="UP001151760"/>
    </source>
</evidence>
<accession>A0ABQ5BQ27</accession>
<dbReference type="Proteomes" id="UP001151760">
    <property type="component" value="Unassembled WGS sequence"/>
</dbReference>
<keyword evidence="1" id="KW-0695">RNA-directed DNA polymerase</keyword>
<reference evidence="1" key="1">
    <citation type="journal article" date="2022" name="Int. J. Mol. Sci.">
        <title>Draft Genome of Tanacetum Coccineum: Genomic Comparison of Closely Related Tanacetum-Family Plants.</title>
        <authorList>
            <person name="Yamashiro T."/>
            <person name="Shiraishi A."/>
            <person name="Nakayama K."/>
            <person name="Satake H."/>
        </authorList>
    </citation>
    <scope>NUCLEOTIDE SEQUENCE</scope>
</reference>
<organism evidence="1 2">
    <name type="scientific">Tanacetum coccineum</name>
    <dbReference type="NCBI Taxonomy" id="301880"/>
    <lineage>
        <taxon>Eukaryota</taxon>
        <taxon>Viridiplantae</taxon>
        <taxon>Streptophyta</taxon>
        <taxon>Embryophyta</taxon>
        <taxon>Tracheophyta</taxon>
        <taxon>Spermatophyta</taxon>
        <taxon>Magnoliopsida</taxon>
        <taxon>eudicotyledons</taxon>
        <taxon>Gunneridae</taxon>
        <taxon>Pentapetalae</taxon>
        <taxon>asterids</taxon>
        <taxon>campanulids</taxon>
        <taxon>Asterales</taxon>
        <taxon>Asteraceae</taxon>
        <taxon>Asteroideae</taxon>
        <taxon>Anthemideae</taxon>
        <taxon>Anthemidinae</taxon>
        <taxon>Tanacetum</taxon>
    </lineage>
</organism>
<dbReference type="PANTHER" id="PTHR48475:SF2">
    <property type="entry name" value="RIBONUCLEASE H"/>
    <property type="match status" value="1"/>
</dbReference>
<reference evidence="1" key="2">
    <citation type="submission" date="2022-01" db="EMBL/GenBank/DDBJ databases">
        <authorList>
            <person name="Yamashiro T."/>
            <person name="Shiraishi A."/>
            <person name="Satake H."/>
            <person name="Nakayama K."/>
        </authorList>
    </citation>
    <scope>NUCLEOTIDE SEQUENCE</scope>
</reference>
<dbReference type="InterPro" id="IPR036397">
    <property type="entry name" value="RNaseH_sf"/>
</dbReference>
<sequence>MRLLLLKPEKSGRIARWAIELEEHEIEFKPRNAIKAQILADFLAETQEEDDETDFQSQEEKGKSMRWKLYTDGASSSDGSESSLMIVSPEGMKFTYAMNFKFIATNNEAEYEADIAGLRIAKEMKIEEIIVFRRSEVQYIRRNQNKKADALSKLASLTFEHLTKKVIVEKLANISIYEKQVAEATTEEENSWMTPIVEYLISGILPADKKTARKIRVKASNYQIIDGANGLTKVTNKEIVKGLEKRMGRTHKGWVDKLPQVLWAHRTGQRGDTVQPYLRNRSCATNRNQHTHQENKEVDLAQNEKDLRVNLEVLEERREITAIREVAYKKKLKKYYNKKVRSSVYKPGDYVL</sequence>
<dbReference type="Gene3D" id="3.30.420.10">
    <property type="entry name" value="Ribonuclease H-like superfamily/Ribonuclease H"/>
    <property type="match status" value="1"/>
</dbReference>
<proteinExistence type="predicted"/>
<protein>
    <submittedName>
        <fullName evidence="1">Reverse transcriptase domain-containing protein</fullName>
    </submittedName>
</protein>
<evidence type="ECO:0000313" key="1">
    <source>
        <dbReference type="EMBL" id="GJT16688.1"/>
    </source>
</evidence>
<dbReference type="SUPFAM" id="SSF53098">
    <property type="entry name" value="Ribonuclease H-like"/>
    <property type="match status" value="1"/>
</dbReference>
<dbReference type="EMBL" id="BQNB010013495">
    <property type="protein sequence ID" value="GJT16688.1"/>
    <property type="molecule type" value="Genomic_DNA"/>
</dbReference>
<name>A0ABQ5BQ27_9ASTR</name>
<dbReference type="InterPro" id="IPR012337">
    <property type="entry name" value="RNaseH-like_sf"/>
</dbReference>
<comment type="caution">
    <text evidence="1">The sequence shown here is derived from an EMBL/GenBank/DDBJ whole genome shotgun (WGS) entry which is preliminary data.</text>
</comment>
<keyword evidence="1" id="KW-0808">Transferase</keyword>
<dbReference type="PANTHER" id="PTHR48475">
    <property type="entry name" value="RIBONUCLEASE H"/>
    <property type="match status" value="1"/>
</dbReference>
<gene>
    <name evidence="1" type="ORF">Tco_0875394</name>
</gene>